<comment type="subcellular location">
    <subcellularLocation>
        <location evidence="1">Cell membrane</location>
        <topology evidence="1">Multi-pass membrane protein</topology>
    </subcellularLocation>
</comment>
<comment type="caution">
    <text evidence="7">The sequence shown here is derived from an EMBL/GenBank/DDBJ whole genome shotgun (WGS) entry which is preliminary data.</text>
</comment>
<dbReference type="NCBIfam" id="TIGR00765">
    <property type="entry name" value="yihY_not_rbn"/>
    <property type="match status" value="1"/>
</dbReference>
<evidence type="ECO:0000256" key="3">
    <source>
        <dbReference type="ARBA" id="ARBA00022692"/>
    </source>
</evidence>
<evidence type="ECO:0000313" key="7">
    <source>
        <dbReference type="EMBL" id="MDF4024623.1"/>
    </source>
</evidence>
<feature type="transmembrane region" description="Helical" evidence="6">
    <location>
        <begin position="143"/>
        <end position="167"/>
    </location>
</feature>
<keyword evidence="5 6" id="KW-0472">Membrane</keyword>
<proteinExistence type="predicted"/>
<dbReference type="PIRSF" id="PIRSF035875">
    <property type="entry name" value="RNase_BN"/>
    <property type="match status" value="1"/>
</dbReference>
<gene>
    <name evidence="7" type="ORF">P3W24_06585</name>
</gene>
<sequence>MPDIFKTRAGRVVRSAIDGFSDDELMTRAAALAFYAALSVAPLLLLMVWTIAMLHPAWQSQLVEAMTSVVGPKAAGVLVTVIQSAEEHPRLGNIAGIVGLGVTLFSASAVFAQLQGTLDRVWRVKPKPGKAVGAWLRARARAFALLIGVAFLLIVSLVVSAVIESVLGRDGAAWSTLKYAVSILVFAGVFGMMFRVLPDARIDWSDAIFGACLTTVLFLLGEFVIGLYVAHSDVGGAYGPAGAFVVLLIWTYYSSLIVLMGAELTRGVAEARGKGIRPSPHAVQIEAAPAEVKRDTPVVAQRPRRAHANAPGWLAVGVVAGVALARYRRRG</sequence>
<keyword evidence="4 6" id="KW-1133">Transmembrane helix</keyword>
<organism evidence="7 8">
    <name type="scientific">Luteibacter sahnii</name>
    <dbReference type="NCBI Taxonomy" id="3021977"/>
    <lineage>
        <taxon>Bacteria</taxon>
        <taxon>Pseudomonadati</taxon>
        <taxon>Pseudomonadota</taxon>
        <taxon>Gammaproteobacteria</taxon>
        <taxon>Lysobacterales</taxon>
        <taxon>Rhodanobacteraceae</taxon>
        <taxon>Luteibacter</taxon>
    </lineage>
</organism>
<evidence type="ECO:0000313" key="8">
    <source>
        <dbReference type="Proteomes" id="UP001528850"/>
    </source>
</evidence>
<reference evidence="7 8" key="1">
    <citation type="journal article" date="2024" name="Curr. Microbiol.">
        <title>Luteibacter sahnii sp. nov., A Novel Yellow-Colored Xanthomonadin Pigment Producing Probiotic Bacterium from Healthy Rice Seed Microbiome.</title>
        <authorList>
            <person name="Jaiswal G."/>
            <person name="Rana R."/>
            <person name="Nayak P.K."/>
            <person name="Chouhan R."/>
            <person name="Gandhi S.G."/>
            <person name="Patel H.K."/>
            <person name="Patil P.B."/>
        </authorList>
    </citation>
    <scope>NUCLEOTIDE SEQUENCE [LARGE SCALE GENOMIC DNA]</scope>
    <source>
        <strain evidence="7 8">PPL201</strain>
    </source>
</reference>
<dbReference type="Proteomes" id="UP001528850">
    <property type="component" value="Unassembled WGS sequence"/>
</dbReference>
<dbReference type="PANTHER" id="PTHR30213:SF1">
    <property type="entry name" value="INNER MEMBRANE PROTEIN YHJD"/>
    <property type="match status" value="1"/>
</dbReference>
<keyword evidence="2" id="KW-1003">Cell membrane</keyword>
<evidence type="ECO:0000256" key="1">
    <source>
        <dbReference type="ARBA" id="ARBA00004651"/>
    </source>
</evidence>
<evidence type="ECO:0000256" key="2">
    <source>
        <dbReference type="ARBA" id="ARBA00022475"/>
    </source>
</evidence>
<dbReference type="EMBL" id="JARJJS010000001">
    <property type="protein sequence ID" value="MDF4024623.1"/>
    <property type="molecule type" value="Genomic_DNA"/>
</dbReference>
<evidence type="ECO:0000256" key="4">
    <source>
        <dbReference type="ARBA" id="ARBA00022989"/>
    </source>
</evidence>
<feature type="transmembrane region" description="Helical" evidence="6">
    <location>
        <begin position="32"/>
        <end position="52"/>
    </location>
</feature>
<keyword evidence="8" id="KW-1185">Reference proteome</keyword>
<name>A0ABT6B924_9GAMM</name>
<feature type="transmembrane region" description="Helical" evidence="6">
    <location>
        <begin position="179"/>
        <end position="197"/>
    </location>
</feature>
<feature type="transmembrane region" description="Helical" evidence="6">
    <location>
        <begin position="209"/>
        <end position="229"/>
    </location>
</feature>
<evidence type="ECO:0000256" key="6">
    <source>
        <dbReference type="SAM" id="Phobius"/>
    </source>
</evidence>
<dbReference type="InterPro" id="IPR017039">
    <property type="entry name" value="Virul_fac_BrkB"/>
</dbReference>
<dbReference type="PANTHER" id="PTHR30213">
    <property type="entry name" value="INNER MEMBRANE PROTEIN YHJD"/>
    <property type="match status" value="1"/>
</dbReference>
<accession>A0ABT6B924</accession>
<feature type="transmembrane region" description="Helical" evidence="6">
    <location>
        <begin position="241"/>
        <end position="262"/>
    </location>
</feature>
<protein>
    <submittedName>
        <fullName evidence="7">YihY/virulence factor BrkB family protein</fullName>
    </submittedName>
</protein>
<evidence type="ECO:0000256" key="5">
    <source>
        <dbReference type="ARBA" id="ARBA00023136"/>
    </source>
</evidence>
<feature type="transmembrane region" description="Helical" evidence="6">
    <location>
        <begin position="94"/>
        <end position="114"/>
    </location>
</feature>
<dbReference type="Pfam" id="PF03631">
    <property type="entry name" value="Virul_fac_BrkB"/>
    <property type="match status" value="1"/>
</dbReference>
<keyword evidence="3 6" id="KW-0812">Transmembrane</keyword>